<feature type="compositionally biased region" description="Basic and acidic residues" evidence="1">
    <location>
        <begin position="45"/>
        <end position="56"/>
    </location>
</feature>
<evidence type="ECO:0000313" key="2">
    <source>
        <dbReference type="EMBL" id="GMT01943.1"/>
    </source>
</evidence>
<dbReference type="AlphaFoldDB" id="A0AAV5U6C7"/>
<sequence length="133" mass="15291">SLHTQFRSSNHPPIERRNRLARLRVALQFRESVAILDAHRVNEEVFEDRTERREQRPQLGRMHTGRNVVDVQTAFESLHREIQDLVGPLKLHGPSPRLAAEESRVGCGCGRCCRCNSGRSTFWSKRRTPVQPG</sequence>
<feature type="non-terminal residue" evidence="2">
    <location>
        <position position="1"/>
    </location>
</feature>
<feature type="non-terminal residue" evidence="2">
    <location>
        <position position="133"/>
    </location>
</feature>
<proteinExistence type="predicted"/>
<protein>
    <submittedName>
        <fullName evidence="2">Uncharacterized protein</fullName>
    </submittedName>
</protein>
<dbReference type="Proteomes" id="UP001432027">
    <property type="component" value="Unassembled WGS sequence"/>
</dbReference>
<evidence type="ECO:0000256" key="1">
    <source>
        <dbReference type="SAM" id="MobiDB-lite"/>
    </source>
</evidence>
<reference evidence="2" key="1">
    <citation type="submission" date="2023-10" db="EMBL/GenBank/DDBJ databases">
        <title>Genome assembly of Pristionchus species.</title>
        <authorList>
            <person name="Yoshida K."/>
            <person name="Sommer R.J."/>
        </authorList>
    </citation>
    <scope>NUCLEOTIDE SEQUENCE</scope>
    <source>
        <strain evidence="2">RS0144</strain>
    </source>
</reference>
<keyword evidence="3" id="KW-1185">Reference proteome</keyword>
<accession>A0AAV5U6C7</accession>
<feature type="region of interest" description="Disordered" evidence="1">
    <location>
        <begin position="45"/>
        <end position="65"/>
    </location>
</feature>
<comment type="caution">
    <text evidence="2">The sequence shown here is derived from an EMBL/GenBank/DDBJ whole genome shotgun (WGS) entry which is preliminary data.</text>
</comment>
<organism evidence="2 3">
    <name type="scientific">Pristionchus entomophagus</name>
    <dbReference type="NCBI Taxonomy" id="358040"/>
    <lineage>
        <taxon>Eukaryota</taxon>
        <taxon>Metazoa</taxon>
        <taxon>Ecdysozoa</taxon>
        <taxon>Nematoda</taxon>
        <taxon>Chromadorea</taxon>
        <taxon>Rhabditida</taxon>
        <taxon>Rhabditina</taxon>
        <taxon>Diplogasteromorpha</taxon>
        <taxon>Diplogasteroidea</taxon>
        <taxon>Neodiplogasteridae</taxon>
        <taxon>Pristionchus</taxon>
    </lineage>
</organism>
<name>A0AAV5U6C7_9BILA</name>
<dbReference type="EMBL" id="BTSX01000005">
    <property type="protein sequence ID" value="GMT01943.1"/>
    <property type="molecule type" value="Genomic_DNA"/>
</dbReference>
<evidence type="ECO:0000313" key="3">
    <source>
        <dbReference type="Proteomes" id="UP001432027"/>
    </source>
</evidence>
<gene>
    <name evidence="2" type="ORF">PENTCL1PPCAC_24117</name>
</gene>